<evidence type="ECO:0000313" key="3">
    <source>
        <dbReference type="Proteomes" id="UP000823674"/>
    </source>
</evidence>
<sequence>MGAGPTTFAWARRRGRSKTGAATWDCRLNRRRKSISDCEDHAKDHLGVKRMMEGHIGTKMRCTNKDIGSSWGKKADGNKDHRGGNMVPALFPDEEEMEFAEQPNAHIRERTVRHRVLMPHFQRAAESSRLYQGQRTFQLAPEVEMTPPSRGRGRPRKIGSTRESLGPIRVGLRKEIQGKLIGVLEPWKFALVNRMAGQAMNAERTLTRWVVAISSSEEDVAVEEDPSEDSEWEEEPAS</sequence>
<evidence type="ECO:0000256" key="1">
    <source>
        <dbReference type="SAM" id="MobiDB-lite"/>
    </source>
</evidence>
<feature type="region of interest" description="Disordered" evidence="1">
    <location>
        <begin position="144"/>
        <end position="164"/>
    </location>
</feature>
<proteinExistence type="predicted"/>
<dbReference type="Proteomes" id="UP000823674">
    <property type="component" value="Chromosome A10"/>
</dbReference>
<accession>A0ABQ7KME9</accession>
<protein>
    <submittedName>
        <fullName evidence="2">Uncharacterized protein</fullName>
    </submittedName>
</protein>
<reference evidence="2 3" key="1">
    <citation type="submission" date="2021-03" db="EMBL/GenBank/DDBJ databases">
        <authorList>
            <person name="King G.J."/>
            <person name="Bancroft I."/>
            <person name="Baten A."/>
            <person name="Bloomfield J."/>
            <person name="Borpatragohain P."/>
            <person name="He Z."/>
            <person name="Irish N."/>
            <person name="Irwin J."/>
            <person name="Liu K."/>
            <person name="Mauleon R.P."/>
            <person name="Moore J."/>
            <person name="Morris R."/>
            <person name="Ostergaard L."/>
            <person name="Wang B."/>
            <person name="Wells R."/>
        </authorList>
    </citation>
    <scope>NUCLEOTIDE SEQUENCE [LARGE SCALE GENOMIC DNA]</scope>
    <source>
        <strain evidence="2">R-o-18</strain>
        <tissue evidence="2">Leaf</tissue>
    </source>
</reference>
<organism evidence="2 3">
    <name type="scientific">Brassica rapa subsp. trilocularis</name>
    <dbReference type="NCBI Taxonomy" id="1813537"/>
    <lineage>
        <taxon>Eukaryota</taxon>
        <taxon>Viridiplantae</taxon>
        <taxon>Streptophyta</taxon>
        <taxon>Embryophyta</taxon>
        <taxon>Tracheophyta</taxon>
        <taxon>Spermatophyta</taxon>
        <taxon>Magnoliopsida</taxon>
        <taxon>eudicotyledons</taxon>
        <taxon>Gunneridae</taxon>
        <taxon>Pentapetalae</taxon>
        <taxon>rosids</taxon>
        <taxon>malvids</taxon>
        <taxon>Brassicales</taxon>
        <taxon>Brassicaceae</taxon>
        <taxon>Brassiceae</taxon>
        <taxon>Brassica</taxon>
    </lineage>
</organism>
<evidence type="ECO:0000313" key="2">
    <source>
        <dbReference type="EMBL" id="KAG5375408.1"/>
    </source>
</evidence>
<name>A0ABQ7KME9_BRACM</name>
<dbReference type="EMBL" id="JADBGQ010000010">
    <property type="protein sequence ID" value="KAG5375408.1"/>
    <property type="molecule type" value="Genomic_DNA"/>
</dbReference>
<gene>
    <name evidence="2" type="primary">A10g502350.1_BraROA</name>
    <name evidence="2" type="ORF">IGI04_040004</name>
</gene>
<keyword evidence="3" id="KW-1185">Reference proteome</keyword>
<comment type="caution">
    <text evidence="2">The sequence shown here is derived from an EMBL/GenBank/DDBJ whole genome shotgun (WGS) entry which is preliminary data.</text>
</comment>
<feature type="region of interest" description="Disordered" evidence="1">
    <location>
        <begin position="217"/>
        <end position="238"/>
    </location>
</feature>